<reference evidence="2" key="1">
    <citation type="journal article" date="2019" name="Beilstein J. Org. Chem.">
        <title>Nanangenines: drimane sesquiterpenoids as the dominant metabolite cohort of a novel Australian fungus, Aspergillus nanangensis.</title>
        <authorList>
            <person name="Lacey H.J."/>
            <person name="Gilchrist C.L.M."/>
            <person name="Crombie A."/>
            <person name="Kalaitzis J.A."/>
            <person name="Vuong D."/>
            <person name="Rutledge P.J."/>
            <person name="Turner P."/>
            <person name="Pitt J.I."/>
            <person name="Lacey E."/>
            <person name="Chooi Y.H."/>
            <person name="Piggott A.M."/>
        </authorList>
    </citation>
    <scope>NUCLEOTIDE SEQUENCE</scope>
    <source>
        <strain evidence="2">MST-FP2251</strain>
    </source>
</reference>
<feature type="region of interest" description="Disordered" evidence="1">
    <location>
        <begin position="189"/>
        <end position="250"/>
    </location>
</feature>
<evidence type="ECO:0000256" key="1">
    <source>
        <dbReference type="SAM" id="MobiDB-lite"/>
    </source>
</evidence>
<name>A0AAD4CHK6_ASPNN</name>
<comment type="caution">
    <text evidence="2">The sequence shown here is derived from an EMBL/GenBank/DDBJ whole genome shotgun (WGS) entry which is preliminary data.</text>
</comment>
<dbReference type="AlphaFoldDB" id="A0AAD4CHK6"/>
<protein>
    <submittedName>
        <fullName evidence="2">Uncharacterized protein</fullName>
    </submittedName>
</protein>
<feature type="compositionally biased region" description="Acidic residues" evidence="1">
    <location>
        <begin position="241"/>
        <end position="250"/>
    </location>
</feature>
<keyword evidence="3" id="KW-1185">Reference proteome</keyword>
<proteinExistence type="predicted"/>
<feature type="compositionally biased region" description="Polar residues" evidence="1">
    <location>
        <begin position="62"/>
        <end position="71"/>
    </location>
</feature>
<gene>
    <name evidence="2" type="ORF">FE257_011265</name>
</gene>
<dbReference type="EMBL" id="VCAU01000074">
    <property type="protein sequence ID" value="KAF9886625.1"/>
    <property type="molecule type" value="Genomic_DNA"/>
</dbReference>
<feature type="compositionally biased region" description="Acidic residues" evidence="1">
    <location>
        <begin position="135"/>
        <end position="146"/>
    </location>
</feature>
<evidence type="ECO:0000313" key="2">
    <source>
        <dbReference type="EMBL" id="KAF9886625.1"/>
    </source>
</evidence>
<feature type="compositionally biased region" description="Acidic residues" evidence="1">
    <location>
        <begin position="210"/>
        <end position="221"/>
    </location>
</feature>
<feature type="compositionally biased region" description="Basic and acidic residues" evidence="1">
    <location>
        <begin position="124"/>
        <end position="134"/>
    </location>
</feature>
<organism evidence="2 3">
    <name type="scientific">Aspergillus nanangensis</name>
    <dbReference type="NCBI Taxonomy" id="2582783"/>
    <lineage>
        <taxon>Eukaryota</taxon>
        <taxon>Fungi</taxon>
        <taxon>Dikarya</taxon>
        <taxon>Ascomycota</taxon>
        <taxon>Pezizomycotina</taxon>
        <taxon>Eurotiomycetes</taxon>
        <taxon>Eurotiomycetidae</taxon>
        <taxon>Eurotiales</taxon>
        <taxon>Aspergillaceae</taxon>
        <taxon>Aspergillus</taxon>
        <taxon>Aspergillus subgen. Circumdati</taxon>
    </lineage>
</organism>
<dbReference type="Proteomes" id="UP001194746">
    <property type="component" value="Unassembled WGS sequence"/>
</dbReference>
<feature type="region of interest" description="Disordered" evidence="1">
    <location>
        <begin position="60"/>
        <end position="146"/>
    </location>
</feature>
<evidence type="ECO:0000313" key="3">
    <source>
        <dbReference type="Proteomes" id="UP001194746"/>
    </source>
</evidence>
<sequence>MPVKWTPETDQRLLLKILETHDFSLNPKKVSDAWLAKGENPKNQPTPRAITERLVRLRQLNKDSSNSNSEGHFSIGKGATNSAASTPRKPRAKLTPGGGGGSSKASSGGKRKQPGKSKVDEDEGVHVKMERADGYNDDGDDDVNDVEIVDTPTRKRPAMGMNMNMNMGFPIVGSTLKLEPMDDDPFLDGMSPSKRVRRASTLAPGMVSYLEEDGDEGEDDKDGSGSSSTEYVPKHEHDHDQEDDYDLFAA</sequence>
<reference evidence="2" key="2">
    <citation type="submission" date="2020-02" db="EMBL/GenBank/DDBJ databases">
        <authorList>
            <person name="Gilchrist C.L.M."/>
            <person name="Chooi Y.-H."/>
        </authorList>
    </citation>
    <scope>NUCLEOTIDE SEQUENCE</scope>
    <source>
        <strain evidence="2">MST-FP2251</strain>
    </source>
</reference>
<accession>A0AAD4CHK6</accession>